<evidence type="ECO:0000313" key="1">
    <source>
        <dbReference type="EMBL" id="RAV11870.1"/>
    </source>
</evidence>
<dbReference type="AlphaFoldDB" id="A0A329LXC7"/>
<dbReference type="EMBL" id="QMFB01000035">
    <property type="protein sequence ID" value="RAV11870.1"/>
    <property type="molecule type" value="Genomic_DNA"/>
</dbReference>
<accession>A0A329LXC7</accession>
<dbReference type="Proteomes" id="UP000250369">
    <property type="component" value="Unassembled WGS sequence"/>
</dbReference>
<feature type="non-terminal residue" evidence="1">
    <location>
        <position position="1"/>
    </location>
</feature>
<protein>
    <submittedName>
        <fullName evidence="1">Uncharacterized protein</fullName>
    </submittedName>
</protein>
<comment type="caution">
    <text evidence="1">The sequence shown here is derived from an EMBL/GenBank/DDBJ whole genome shotgun (WGS) entry which is preliminary data.</text>
</comment>
<evidence type="ECO:0000313" key="2">
    <source>
        <dbReference type="Proteomes" id="UP000250369"/>
    </source>
</evidence>
<gene>
    <name evidence="1" type="ORF">DQG23_35395</name>
</gene>
<proteinExistence type="predicted"/>
<reference evidence="1 2" key="1">
    <citation type="journal article" date="2009" name="Int. J. Syst. Evol. Microbiol.">
        <title>Paenibacillus contaminans sp. nov., isolated from a contaminated laboratory plate.</title>
        <authorList>
            <person name="Chou J.H."/>
            <person name="Lee J.H."/>
            <person name="Lin M.C."/>
            <person name="Chang P.S."/>
            <person name="Arun A.B."/>
            <person name="Young C.C."/>
            <person name="Chen W.M."/>
        </authorList>
    </citation>
    <scope>NUCLEOTIDE SEQUENCE [LARGE SCALE GENOMIC DNA]</scope>
    <source>
        <strain evidence="1 2">CKOBP-6</strain>
    </source>
</reference>
<keyword evidence="2" id="KW-1185">Reference proteome</keyword>
<name>A0A329LXC7_9BACL</name>
<sequence>YTEGARTIQSRNLSTYRNANSEVNEIDSNVCLTIWRKEAFYRWNSEDSLMNNKVFSTNRTVRA</sequence>
<organism evidence="1 2">
    <name type="scientific">Paenibacillus contaminans</name>
    <dbReference type="NCBI Taxonomy" id="450362"/>
    <lineage>
        <taxon>Bacteria</taxon>
        <taxon>Bacillati</taxon>
        <taxon>Bacillota</taxon>
        <taxon>Bacilli</taxon>
        <taxon>Bacillales</taxon>
        <taxon>Paenibacillaceae</taxon>
        <taxon>Paenibacillus</taxon>
    </lineage>
</organism>